<evidence type="ECO:0000313" key="3">
    <source>
        <dbReference type="Proteomes" id="UP000886847"/>
    </source>
</evidence>
<dbReference type="PROSITE" id="PS51782">
    <property type="entry name" value="LYSM"/>
    <property type="match status" value="1"/>
</dbReference>
<proteinExistence type="predicted"/>
<dbReference type="EMBL" id="DXEW01000005">
    <property type="protein sequence ID" value="HIX49840.1"/>
    <property type="molecule type" value="Genomic_DNA"/>
</dbReference>
<comment type="caution">
    <text evidence="2">The sequence shown here is derived from an EMBL/GenBank/DDBJ whole genome shotgun (WGS) entry which is preliminary data.</text>
</comment>
<dbReference type="SUPFAM" id="SSF54106">
    <property type="entry name" value="LysM domain"/>
    <property type="match status" value="2"/>
</dbReference>
<dbReference type="InterPro" id="IPR036779">
    <property type="entry name" value="LysM_dom_sf"/>
</dbReference>
<dbReference type="Proteomes" id="UP000886847">
    <property type="component" value="Unassembled WGS sequence"/>
</dbReference>
<name>A0A9D2ATZ5_9FIRM</name>
<dbReference type="AlphaFoldDB" id="A0A9D2ATZ5"/>
<dbReference type="Gene3D" id="3.10.350.10">
    <property type="entry name" value="LysM domain"/>
    <property type="match status" value="2"/>
</dbReference>
<evidence type="ECO:0000313" key="2">
    <source>
        <dbReference type="EMBL" id="HIX49840.1"/>
    </source>
</evidence>
<evidence type="ECO:0000259" key="1">
    <source>
        <dbReference type="PROSITE" id="PS51782"/>
    </source>
</evidence>
<organism evidence="2 3">
    <name type="scientific">Candidatus Borkfalkia faecavium</name>
    <dbReference type="NCBI Taxonomy" id="2838508"/>
    <lineage>
        <taxon>Bacteria</taxon>
        <taxon>Bacillati</taxon>
        <taxon>Bacillota</taxon>
        <taxon>Clostridia</taxon>
        <taxon>Christensenellales</taxon>
        <taxon>Christensenellaceae</taxon>
        <taxon>Candidatus Borkfalkia</taxon>
    </lineage>
</organism>
<dbReference type="InterPro" id="IPR018392">
    <property type="entry name" value="LysM"/>
</dbReference>
<accession>A0A9D2ATZ5</accession>
<reference evidence="2" key="2">
    <citation type="submission" date="2021-04" db="EMBL/GenBank/DDBJ databases">
        <authorList>
            <person name="Gilroy R."/>
        </authorList>
    </citation>
    <scope>NUCLEOTIDE SEQUENCE</scope>
    <source>
        <strain evidence="2">2189</strain>
    </source>
</reference>
<gene>
    <name evidence="2" type="ORF">H9851_00955</name>
</gene>
<sequence>MEQSMPRTAGLYEVKEGDTAQSVSAACRVPAAALIAANGLTEFPPPGSILVIPAAEGETYIVRAGDTLSSLCKQFGMAEEEFVRLNGPLVYPTQRVWVRRPPRKNGASPSGTGE</sequence>
<dbReference type="CDD" id="cd00118">
    <property type="entry name" value="LysM"/>
    <property type="match status" value="2"/>
</dbReference>
<dbReference type="SMART" id="SM00257">
    <property type="entry name" value="LysM"/>
    <property type="match status" value="2"/>
</dbReference>
<protein>
    <submittedName>
        <fullName evidence="2">LysM peptidoglycan-binding domain-containing protein</fullName>
    </submittedName>
</protein>
<feature type="domain" description="LysM" evidence="1">
    <location>
        <begin position="58"/>
        <end position="104"/>
    </location>
</feature>
<reference evidence="2" key="1">
    <citation type="journal article" date="2021" name="PeerJ">
        <title>Extensive microbial diversity within the chicken gut microbiome revealed by metagenomics and culture.</title>
        <authorList>
            <person name="Gilroy R."/>
            <person name="Ravi A."/>
            <person name="Getino M."/>
            <person name="Pursley I."/>
            <person name="Horton D.L."/>
            <person name="Alikhan N.F."/>
            <person name="Baker D."/>
            <person name="Gharbi K."/>
            <person name="Hall N."/>
            <person name="Watson M."/>
            <person name="Adriaenssens E.M."/>
            <person name="Foster-Nyarko E."/>
            <person name="Jarju S."/>
            <person name="Secka A."/>
            <person name="Antonio M."/>
            <person name="Oren A."/>
            <person name="Chaudhuri R.R."/>
            <person name="La Ragione R."/>
            <person name="Hildebrand F."/>
            <person name="Pallen M.J."/>
        </authorList>
    </citation>
    <scope>NUCLEOTIDE SEQUENCE</scope>
    <source>
        <strain evidence="2">2189</strain>
    </source>
</reference>
<dbReference type="Pfam" id="PF01476">
    <property type="entry name" value="LysM"/>
    <property type="match status" value="2"/>
</dbReference>